<feature type="transmembrane region" description="Helical" evidence="7">
    <location>
        <begin position="78"/>
        <end position="101"/>
    </location>
</feature>
<feature type="transmembrane region" description="Helical" evidence="7">
    <location>
        <begin position="113"/>
        <end position="133"/>
    </location>
</feature>
<feature type="transmembrane region" description="Helical" evidence="7">
    <location>
        <begin position="403"/>
        <end position="422"/>
    </location>
</feature>
<feature type="transmembrane region" description="Helical" evidence="7">
    <location>
        <begin position="377"/>
        <end position="397"/>
    </location>
</feature>
<keyword evidence="4 7" id="KW-0812">Transmembrane</keyword>
<evidence type="ECO:0000256" key="5">
    <source>
        <dbReference type="ARBA" id="ARBA00022989"/>
    </source>
</evidence>
<evidence type="ECO:0000313" key="8">
    <source>
        <dbReference type="EMBL" id="OQP54918.1"/>
    </source>
</evidence>
<feature type="transmembrane region" description="Helical" evidence="7">
    <location>
        <begin position="348"/>
        <end position="370"/>
    </location>
</feature>
<evidence type="ECO:0000256" key="3">
    <source>
        <dbReference type="ARBA" id="ARBA00022475"/>
    </source>
</evidence>
<evidence type="ECO:0000256" key="4">
    <source>
        <dbReference type="ARBA" id="ARBA00022692"/>
    </source>
</evidence>
<evidence type="ECO:0000313" key="9">
    <source>
        <dbReference type="Proteomes" id="UP000192277"/>
    </source>
</evidence>
<keyword evidence="9" id="KW-1185">Reference proteome</keyword>
<protein>
    <submittedName>
        <fullName evidence="8">Chromate transporter</fullName>
    </submittedName>
</protein>
<reference evidence="8 9" key="1">
    <citation type="submission" date="2016-04" db="EMBL/GenBank/DDBJ databases">
        <authorList>
            <person name="Chen L."/>
            <person name="Zhuang W."/>
            <person name="Wang G."/>
        </authorList>
    </citation>
    <scope>NUCLEOTIDE SEQUENCE [LARGE SCALE GENOMIC DNA]</scope>
    <source>
        <strain evidence="9">GR20</strain>
    </source>
</reference>
<dbReference type="InterPro" id="IPR003370">
    <property type="entry name" value="Chromate_transpt"/>
</dbReference>
<comment type="similarity">
    <text evidence="2">Belongs to the chromate ion transporter (CHR) (TC 2.A.51) family.</text>
</comment>
<dbReference type="PANTHER" id="PTHR33567:SF3">
    <property type="entry name" value="CHROMATE ION TRANSPORTER (EUROFUNG)"/>
    <property type="match status" value="1"/>
</dbReference>
<keyword evidence="5 7" id="KW-1133">Transmembrane helix</keyword>
<accession>A0ABX3P4W0</accession>
<keyword evidence="3" id="KW-1003">Cell membrane</keyword>
<comment type="subcellular location">
    <subcellularLocation>
        <location evidence="1">Cell membrane</location>
        <topology evidence="1">Multi-pass membrane protein</topology>
    </subcellularLocation>
</comment>
<dbReference type="Proteomes" id="UP000192277">
    <property type="component" value="Unassembled WGS sequence"/>
</dbReference>
<evidence type="ECO:0000256" key="6">
    <source>
        <dbReference type="ARBA" id="ARBA00023136"/>
    </source>
</evidence>
<name>A0ABX3P4W0_9BACT</name>
<organism evidence="8 9">
    <name type="scientific">Niastella koreensis</name>
    <dbReference type="NCBI Taxonomy" id="354356"/>
    <lineage>
        <taxon>Bacteria</taxon>
        <taxon>Pseudomonadati</taxon>
        <taxon>Bacteroidota</taxon>
        <taxon>Chitinophagia</taxon>
        <taxon>Chitinophagales</taxon>
        <taxon>Chitinophagaceae</taxon>
        <taxon>Niastella</taxon>
    </lineage>
</organism>
<evidence type="ECO:0000256" key="2">
    <source>
        <dbReference type="ARBA" id="ARBA00005262"/>
    </source>
</evidence>
<dbReference type="Pfam" id="PF02417">
    <property type="entry name" value="Chromate_transp"/>
    <property type="match status" value="2"/>
</dbReference>
<feature type="transmembrane region" description="Helical" evidence="7">
    <location>
        <begin position="145"/>
        <end position="173"/>
    </location>
</feature>
<keyword evidence="6 7" id="KW-0472">Membrane</keyword>
<comment type="caution">
    <text evidence="8">The sequence shown here is derived from an EMBL/GenBank/DDBJ whole genome shotgun (WGS) entry which is preliminary data.</text>
</comment>
<dbReference type="InterPro" id="IPR014047">
    <property type="entry name" value="Chr_Tranpt_l_chain"/>
</dbReference>
<gene>
    <name evidence="8" type="ORF">A4D02_00935</name>
</gene>
<proteinExistence type="inferred from homology"/>
<dbReference type="EMBL" id="LWBO01000001">
    <property type="protein sequence ID" value="OQP54918.1"/>
    <property type="molecule type" value="Genomic_DNA"/>
</dbReference>
<feature type="transmembrane region" description="Helical" evidence="7">
    <location>
        <begin position="313"/>
        <end position="336"/>
    </location>
</feature>
<feature type="transmembrane region" description="Helical" evidence="7">
    <location>
        <begin position="231"/>
        <end position="249"/>
    </location>
</feature>
<dbReference type="PANTHER" id="PTHR33567">
    <property type="entry name" value="CHROMATE ION TRANSPORTER (EUROFUNG)"/>
    <property type="match status" value="1"/>
</dbReference>
<feature type="transmembrane region" description="Helical" evidence="7">
    <location>
        <begin position="280"/>
        <end position="301"/>
    </location>
</feature>
<evidence type="ECO:0000256" key="1">
    <source>
        <dbReference type="ARBA" id="ARBA00004651"/>
    </source>
</evidence>
<dbReference type="PIRSF" id="PIRSF004810">
    <property type="entry name" value="ChrA"/>
    <property type="match status" value="1"/>
</dbReference>
<feature type="transmembrane region" description="Helical" evidence="7">
    <location>
        <begin position="193"/>
        <end position="210"/>
    </location>
</feature>
<evidence type="ECO:0000256" key="7">
    <source>
        <dbReference type="SAM" id="Phobius"/>
    </source>
</evidence>
<sequence length="424" mass="47502">MILLRHIPFLKAVFLHSVSAFGGPQGHFGMVMKTFVHRRHDVTEQELLEYNSFCQLLPGASSTQVLTLIGYKRGGIPLAILTLAIWIAPACILMGAFSFLLEFFDSKAMSEGIFKFIQPMAVGFLAFAAMRSFKLAIHNNITRVIMVVSSITTYLLFKSPWIFPILLVLGGFITNLSDKRIPEKAQPVKQIKWANIWLFAIIFLLAGVVSEMARKNDWPNRRPLNLFENNYRFGSLVFGGGQVLIPMMYEQYVERPKSPVVIRKNLNKKGNVISIERNDFYTGAGIVRAMPGPVFSIASFMGGMAMKDKGTTWQILGCLIGSIAIFLPSALLVLFFFPIWHNLQRYVIVYRALEGINAVVVGIMMAGTIYMMRDVSVIGFHTVSIVNLFVIAGTWAMLSFTKLPSPVIVIICLLLGWVFHLYQG</sequence>